<keyword evidence="2" id="KW-1185">Reference proteome</keyword>
<evidence type="ECO:0000313" key="1">
    <source>
        <dbReference type="EMBL" id="MED1205035.1"/>
    </source>
</evidence>
<dbReference type="Proteomes" id="UP001341444">
    <property type="component" value="Unassembled WGS sequence"/>
</dbReference>
<evidence type="ECO:0000313" key="2">
    <source>
        <dbReference type="Proteomes" id="UP001341444"/>
    </source>
</evidence>
<name>A0ABU6MPR8_9BACI</name>
<organism evidence="1 2">
    <name type="scientific">Heyndrickxia acidicola</name>
    <dbReference type="NCBI Taxonomy" id="209389"/>
    <lineage>
        <taxon>Bacteria</taxon>
        <taxon>Bacillati</taxon>
        <taxon>Bacillota</taxon>
        <taxon>Bacilli</taxon>
        <taxon>Bacillales</taxon>
        <taxon>Bacillaceae</taxon>
        <taxon>Heyndrickxia</taxon>
    </lineage>
</organism>
<protein>
    <submittedName>
        <fullName evidence="1">Uncharacterized protein</fullName>
    </submittedName>
</protein>
<dbReference type="RefSeq" id="WP_066262774.1">
    <property type="nucleotide sequence ID" value="NZ_JARMAB010000029.1"/>
</dbReference>
<reference evidence="1 2" key="1">
    <citation type="submission" date="2023-03" db="EMBL/GenBank/DDBJ databases">
        <title>Bacillus Genome Sequencing.</title>
        <authorList>
            <person name="Dunlap C."/>
        </authorList>
    </citation>
    <scope>NUCLEOTIDE SEQUENCE [LARGE SCALE GENOMIC DNA]</scope>
    <source>
        <strain evidence="1 2">B-23453</strain>
    </source>
</reference>
<proteinExistence type="predicted"/>
<comment type="caution">
    <text evidence="1">The sequence shown here is derived from an EMBL/GenBank/DDBJ whole genome shotgun (WGS) entry which is preliminary data.</text>
</comment>
<dbReference type="EMBL" id="JARMAB010000029">
    <property type="protein sequence ID" value="MED1205035.1"/>
    <property type="molecule type" value="Genomic_DNA"/>
</dbReference>
<gene>
    <name evidence="1" type="ORF">P4T90_18465</name>
</gene>
<accession>A0ABU6MPR8</accession>
<sequence length="85" mass="9723">MYGKSDVLLKLMEMERKLEKLDSTLASRINAEIQSGEKQAIKHHLLVDAKLSMLEMKVKEIQRISSQENLNPRLPAFSSLTLELN</sequence>